<dbReference type="KEGG" id="zmk:HG535_0D04410"/>
<protein>
    <submittedName>
        <fullName evidence="1">Uncharacterized protein</fullName>
    </submittedName>
</protein>
<sequence>MSIMGHFLVIEQAHNSHLQDYVDVGGFGYSGENVLTAIVAGLMKYQIVQKAATITANNAANDTCAHFYLTNMKVLKVEVHRFLNGCHLIRCRNHVLNNLFKTTDKPLKIYKNIGRVLINLTKLAKLLTKLPFYERHSSKRVATDTRHNRGTMVVHLEAV</sequence>
<gene>
    <name evidence="1" type="ORF">HG535_0D04410</name>
</gene>
<dbReference type="AlphaFoldDB" id="A0A7H9B2M0"/>
<accession>A0A7H9B2M0</accession>
<dbReference type="Proteomes" id="UP000509704">
    <property type="component" value="Chromosome 4"/>
</dbReference>
<name>A0A7H9B2M0_ZYGMR</name>
<evidence type="ECO:0000313" key="1">
    <source>
        <dbReference type="EMBL" id="QLG72733.1"/>
    </source>
</evidence>
<proteinExistence type="predicted"/>
<dbReference type="GeneID" id="59236457"/>
<reference evidence="1 2" key="1">
    <citation type="submission" date="2020-07" db="EMBL/GenBank/DDBJ databases">
        <title>The yeast mating-type switching endonuclease HO is a domesticated member of an unorthodox homing genetic element family.</title>
        <authorList>
            <person name="Coughlan A.Y."/>
            <person name="Lombardi L."/>
            <person name="Braun-Galleani S."/>
            <person name="Martos A.R."/>
            <person name="Galeote V."/>
            <person name="Bigey F."/>
            <person name="Dequin S."/>
            <person name="Byrne K.P."/>
            <person name="Wolfe K.H."/>
        </authorList>
    </citation>
    <scope>NUCLEOTIDE SEQUENCE [LARGE SCALE GENOMIC DNA]</scope>
    <source>
        <strain evidence="1 2">NRRL Y-6702</strain>
    </source>
</reference>
<dbReference type="EMBL" id="CP058607">
    <property type="protein sequence ID" value="QLG72733.1"/>
    <property type="molecule type" value="Genomic_DNA"/>
</dbReference>
<organism evidence="1 2">
    <name type="scientific">Zygotorulaspora mrakii</name>
    <name type="common">Zygosaccharomyces mrakii</name>
    <dbReference type="NCBI Taxonomy" id="42260"/>
    <lineage>
        <taxon>Eukaryota</taxon>
        <taxon>Fungi</taxon>
        <taxon>Dikarya</taxon>
        <taxon>Ascomycota</taxon>
        <taxon>Saccharomycotina</taxon>
        <taxon>Saccharomycetes</taxon>
        <taxon>Saccharomycetales</taxon>
        <taxon>Saccharomycetaceae</taxon>
        <taxon>Zygotorulaspora</taxon>
    </lineage>
</organism>
<dbReference type="RefSeq" id="XP_037144461.1">
    <property type="nucleotide sequence ID" value="XM_037288566.1"/>
</dbReference>
<evidence type="ECO:0000313" key="2">
    <source>
        <dbReference type="Proteomes" id="UP000509704"/>
    </source>
</evidence>
<keyword evidence="2" id="KW-1185">Reference proteome</keyword>